<comment type="caution">
    <text evidence="1">The sequence shown here is derived from an EMBL/GenBank/DDBJ whole genome shotgun (WGS) entry which is preliminary data.</text>
</comment>
<dbReference type="RefSeq" id="WP_357403366.1">
    <property type="nucleotide sequence ID" value="NZ_JBEYCD010000004.1"/>
</dbReference>
<protein>
    <submittedName>
        <fullName evidence="1">MspA family porin</fullName>
    </submittedName>
</protein>
<name>A0ABW7WWQ2_9NOCA</name>
<organism evidence="1 2">
    <name type="scientific">Nocardia xishanensis</name>
    <dbReference type="NCBI Taxonomy" id="238964"/>
    <lineage>
        <taxon>Bacteria</taxon>
        <taxon>Bacillati</taxon>
        <taxon>Actinomycetota</taxon>
        <taxon>Actinomycetes</taxon>
        <taxon>Mycobacteriales</taxon>
        <taxon>Nocardiaceae</taxon>
        <taxon>Nocardia</taxon>
    </lineage>
</organism>
<evidence type="ECO:0000313" key="2">
    <source>
        <dbReference type="Proteomes" id="UP001611415"/>
    </source>
</evidence>
<sequence length="321" mass="32927">MLEFATVSARPVRSAPPPFPCCDRVPVSSATRRCCTVTSAGLQRSMECPSAPAEEDLRRRSACEFVCESSVSIRFDWSVMNRKHSPVLAAITAVLVVVAGAVGVQSAARAEPGEVDSGGMHLVASVDANFVKSTGDLALGVPFSHSAKVSGNFSASLDGASTLRRGKLIAGYLIGCAVDISDGIDISVAAAVGGHVDVTPGTLGLSLNVPFGVNVSDQVNVDFGADLGLDIGGGNITFGVDGEIGGEITVSINPGSVTAAVIAESELDEDSSFPFTFAHSNTALNINGCLTPASAMPFITVRADARNGIAQTTGYGQQFVF</sequence>
<gene>
    <name evidence="1" type="ORF">ACH49W_07775</name>
</gene>
<reference evidence="1 2" key="1">
    <citation type="submission" date="2024-10" db="EMBL/GenBank/DDBJ databases">
        <title>The Natural Products Discovery Center: Release of the First 8490 Sequenced Strains for Exploring Actinobacteria Biosynthetic Diversity.</title>
        <authorList>
            <person name="Kalkreuter E."/>
            <person name="Kautsar S.A."/>
            <person name="Yang D."/>
            <person name="Bader C.D."/>
            <person name="Teijaro C.N."/>
            <person name="Fluegel L."/>
            <person name="Davis C.M."/>
            <person name="Simpson J.R."/>
            <person name="Lauterbach L."/>
            <person name="Steele A.D."/>
            <person name="Gui C."/>
            <person name="Meng S."/>
            <person name="Li G."/>
            <person name="Viehrig K."/>
            <person name="Ye F."/>
            <person name="Su P."/>
            <person name="Kiefer A.F."/>
            <person name="Nichols A."/>
            <person name="Cepeda A.J."/>
            <person name="Yan W."/>
            <person name="Fan B."/>
            <person name="Jiang Y."/>
            <person name="Adhikari A."/>
            <person name="Zheng C.-J."/>
            <person name="Schuster L."/>
            <person name="Cowan T.M."/>
            <person name="Smanski M.J."/>
            <person name="Chevrette M.G."/>
            <person name="De Carvalho L.P.S."/>
            <person name="Shen B."/>
        </authorList>
    </citation>
    <scope>NUCLEOTIDE SEQUENCE [LARGE SCALE GENOMIC DNA]</scope>
    <source>
        <strain evidence="1 2">NPDC019275</strain>
    </source>
</reference>
<dbReference type="Proteomes" id="UP001611415">
    <property type="component" value="Unassembled WGS sequence"/>
</dbReference>
<evidence type="ECO:0000313" key="1">
    <source>
        <dbReference type="EMBL" id="MFI2473264.1"/>
    </source>
</evidence>
<accession>A0ABW7WWQ2</accession>
<dbReference type="EMBL" id="JBIRYO010000004">
    <property type="protein sequence ID" value="MFI2473264.1"/>
    <property type="molecule type" value="Genomic_DNA"/>
</dbReference>
<proteinExistence type="predicted"/>
<dbReference type="Pfam" id="PF09203">
    <property type="entry name" value="MspA"/>
    <property type="match status" value="1"/>
</dbReference>
<keyword evidence="2" id="KW-1185">Reference proteome</keyword>
<dbReference type="InterPro" id="IPR015286">
    <property type="entry name" value="Porin_fam_mycobact-type"/>
</dbReference>